<evidence type="ECO:0000259" key="6">
    <source>
        <dbReference type="PROSITE" id="PS50850"/>
    </source>
</evidence>
<feature type="transmembrane region" description="Helical" evidence="5">
    <location>
        <begin position="56"/>
        <end position="78"/>
    </location>
</feature>
<feature type="transmembrane region" description="Helical" evidence="5">
    <location>
        <begin position="535"/>
        <end position="553"/>
    </location>
</feature>
<dbReference type="SUPFAM" id="SSF103473">
    <property type="entry name" value="MFS general substrate transporter"/>
    <property type="match status" value="1"/>
</dbReference>
<dbReference type="AlphaFoldDB" id="A0A814YEQ2"/>
<keyword evidence="4 5" id="KW-0472">Membrane</keyword>
<feature type="transmembrane region" description="Helical" evidence="5">
    <location>
        <begin position="469"/>
        <end position="493"/>
    </location>
</feature>
<evidence type="ECO:0000313" key="8">
    <source>
        <dbReference type="EMBL" id="CAF3704423.1"/>
    </source>
</evidence>
<keyword evidence="2 5" id="KW-0812">Transmembrane</keyword>
<gene>
    <name evidence="7" type="ORF">IZO911_LOCUS30101</name>
    <name evidence="8" type="ORF">KXQ929_LOCUS11283</name>
</gene>
<dbReference type="Proteomes" id="UP000663860">
    <property type="component" value="Unassembled WGS sequence"/>
</dbReference>
<evidence type="ECO:0000256" key="1">
    <source>
        <dbReference type="ARBA" id="ARBA00004141"/>
    </source>
</evidence>
<dbReference type="InterPro" id="IPR020846">
    <property type="entry name" value="MFS_dom"/>
</dbReference>
<feature type="transmembrane region" description="Helical" evidence="5">
    <location>
        <begin position="230"/>
        <end position="253"/>
    </location>
</feature>
<evidence type="ECO:0000313" key="9">
    <source>
        <dbReference type="Proteomes" id="UP000663860"/>
    </source>
</evidence>
<dbReference type="GO" id="GO:0016020">
    <property type="term" value="C:membrane"/>
    <property type="evidence" value="ECO:0007669"/>
    <property type="project" value="UniProtKB-SubCell"/>
</dbReference>
<dbReference type="EMBL" id="CAJNOE010000463">
    <property type="protein sequence ID" value="CAF1228208.1"/>
    <property type="molecule type" value="Genomic_DNA"/>
</dbReference>
<evidence type="ECO:0000313" key="7">
    <source>
        <dbReference type="EMBL" id="CAF1228208.1"/>
    </source>
</evidence>
<comment type="subcellular location">
    <subcellularLocation>
        <location evidence="1">Membrane</location>
        <topology evidence="1">Multi-pass membrane protein</topology>
    </subcellularLocation>
</comment>
<feature type="transmembrane region" description="Helical" evidence="5">
    <location>
        <begin position="293"/>
        <end position="311"/>
    </location>
</feature>
<feature type="domain" description="Major facilitator superfamily (MFS) profile" evidence="6">
    <location>
        <begin position="130"/>
        <end position="558"/>
    </location>
</feature>
<protein>
    <recommendedName>
        <fullName evidence="6">Major facilitator superfamily (MFS) profile domain-containing protein</fullName>
    </recommendedName>
</protein>
<feature type="transmembrane region" description="Helical" evidence="5">
    <location>
        <begin position="444"/>
        <end position="463"/>
    </location>
</feature>
<name>A0A814YEQ2_9BILA</name>
<evidence type="ECO:0000256" key="4">
    <source>
        <dbReference type="ARBA" id="ARBA00023136"/>
    </source>
</evidence>
<keyword evidence="3 5" id="KW-1133">Transmembrane helix</keyword>
<organism evidence="7 9">
    <name type="scientific">Adineta steineri</name>
    <dbReference type="NCBI Taxonomy" id="433720"/>
    <lineage>
        <taxon>Eukaryota</taxon>
        <taxon>Metazoa</taxon>
        <taxon>Spiralia</taxon>
        <taxon>Gnathifera</taxon>
        <taxon>Rotifera</taxon>
        <taxon>Eurotatoria</taxon>
        <taxon>Bdelloidea</taxon>
        <taxon>Adinetida</taxon>
        <taxon>Adinetidae</taxon>
        <taxon>Adineta</taxon>
    </lineage>
</organism>
<evidence type="ECO:0000256" key="3">
    <source>
        <dbReference type="ARBA" id="ARBA00022989"/>
    </source>
</evidence>
<reference evidence="7" key="1">
    <citation type="submission" date="2021-02" db="EMBL/GenBank/DDBJ databases">
        <authorList>
            <person name="Nowell W R."/>
        </authorList>
    </citation>
    <scope>NUCLEOTIDE SEQUENCE</scope>
</reference>
<dbReference type="EMBL" id="CAJOBB010000552">
    <property type="protein sequence ID" value="CAF3704423.1"/>
    <property type="molecule type" value="Genomic_DNA"/>
</dbReference>
<dbReference type="Pfam" id="PF00083">
    <property type="entry name" value="Sugar_tr"/>
    <property type="match status" value="1"/>
</dbReference>
<evidence type="ECO:0000256" key="5">
    <source>
        <dbReference type="SAM" id="Phobius"/>
    </source>
</evidence>
<feature type="transmembrane region" description="Helical" evidence="5">
    <location>
        <begin position="203"/>
        <end position="224"/>
    </location>
</feature>
<sequence length="574" mass="65280">MSGEDSETESIHADINKNNLQVEQIDINRSLSSLATTGISLDNILRKCGDFGRFQILHYIFMNWISMSFGIISFYYVFGAAEPDHRCRLPNNIWPDDTQYNPINHTHELYINNYIPKTKDGKTWEKCIVYKIENQTNTLINCPNGWIYDRSIFGYTFTEEANFVCQNKSHKSWLATALQFSGFSLLIIGSLADKYGRKKMTVIVTIVLFLTCLITQIIMQWIPMTVNTKFIILLLNQFASGLITANYSLVFILMLELTSSAHTSFAGNLSFISYTIGEVIITLFAYLTRHWQLLKWANLIFIALGIPYLYFMPESPLYMYAKRRYNELEHILRRIANQNGRQETDWYSYYQDFLQNQPKKSSRGNTVTSFQQSVNLLTNRKTIIKLLITSLIGFTTTLIYFQISYGLAALDISPYLGILLGAVVEAAGYITSSVLISTRLGRKGSFIIMMSLTILCILLIPIITKYNSIATIFIAQFGKYSISGTTAITWIFVPELFPTSIRSTANGFFLALCRFGAILTPILNASVSKEYTSYTFYASSILALIVVLFSLLLPETKGKPMDDVPDYSRNKIDI</sequence>
<evidence type="ECO:0000256" key="2">
    <source>
        <dbReference type="ARBA" id="ARBA00022692"/>
    </source>
</evidence>
<comment type="caution">
    <text evidence="7">The sequence shown here is derived from an EMBL/GenBank/DDBJ whole genome shotgun (WGS) entry which is preliminary data.</text>
</comment>
<feature type="transmembrane region" description="Helical" evidence="5">
    <location>
        <begin position="505"/>
        <end position="523"/>
    </location>
</feature>
<dbReference type="InterPro" id="IPR036259">
    <property type="entry name" value="MFS_trans_sf"/>
</dbReference>
<dbReference type="Gene3D" id="1.20.1250.20">
    <property type="entry name" value="MFS general substrate transporter like domains"/>
    <property type="match status" value="1"/>
</dbReference>
<accession>A0A814YEQ2</accession>
<feature type="transmembrane region" description="Helical" evidence="5">
    <location>
        <begin position="265"/>
        <end position="287"/>
    </location>
</feature>
<dbReference type="Proteomes" id="UP000663868">
    <property type="component" value="Unassembled WGS sequence"/>
</dbReference>
<dbReference type="InterPro" id="IPR005828">
    <property type="entry name" value="MFS_sugar_transport-like"/>
</dbReference>
<feature type="transmembrane region" description="Helical" evidence="5">
    <location>
        <begin position="415"/>
        <end position="437"/>
    </location>
</feature>
<dbReference type="GO" id="GO:0022857">
    <property type="term" value="F:transmembrane transporter activity"/>
    <property type="evidence" value="ECO:0007669"/>
    <property type="project" value="InterPro"/>
</dbReference>
<proteinExistence type="predicted"/>
<dbReference type="PANTHER" id="PTHR24064">
    <property type="entry name" value="SOLUTE CARRIER FAMILY 22 MEMBER"/>
    <property type="match status" value="1"/>
</dbReference>
<feature type="transmembrane region" description="Helical" evidence="5">
    <location>
        <begin position="383"/>
        <end position="403"/>
    </location>
</feature>
<dbReference type="PROSITE" id="PS50850">
    <property type="entry name" value="MFS"/>
    <property type="match status" value="1"/>
</dbReference>